<dbReference type="FunFam" id="4.10.800.10:FF:000004">
    <property type="entry name" value="SPARC-related modular calcium-binding protein 1"/>
    <property type="match status" value="2"/>
</dbReference>
<dbReference type="InterPro" id="IPR011992">
    <property type="entry name" value="EF-hand-dom_pair"/>
</dbReference>
<feature type="domain" description="Thyroglobulin type-1" evidence="11">
    <location>
        <begin position="281"/>
        <end position="359"/>
    </location>
</feature>
<evidence type="ECO:0000256" key="8">
    <source>
        <dbReference type="ARBA" id="ARBA00023180"/>
    </source>
</evidence>
<dbReference type="FunFam" id="3.30.60.30:FF:000142">
    <property type="entry name" value="SPARC-related modular calcium-binding 1"/>
    <property type="match status" value="1"/>
</dbReference>
<feature type="domain" description="Kazal-like" evidence="12">
    <location>
        <begin position="70"/>
        <end position="122"/>
    </location>
</feature>
<dbReference type="CDD" id="cd00191">
    <property type="entry name" value="TY"/>
    <property type="match status" value="2"/>
</dbReference>
<name>A0A498MTN5_LABRO</name>
<evidence type="ECO:0000256" key="6">
    <source>
        <dbReference type="ARBA" id="ARBA00022837"/>
    </source>
</evidence>
<organism evidence="13 14">
    <name type="scientific">Labeo rohita</name>
    <name type="common">Indian major carp</name>
    <name type="synonym">Cyprinus rohita</name>
    <dbReference type="NCBI Taxonomy" id="84645"/>
    <lineage>
        <taxon>Eukaryota</taxon>
        <taxon>Metazoa</taxon>
        <taxon>Chordata</taxon>
        <taxon>Craniata</taxon>
        <taxon>Vertebrata</taxon>
        <taxon>Euteleostomi</taxon>
        <taxon>Actinopterygii</taxon>
        <taxon>Neopterygii</taxon>
        <taxon>Teleostei</taxon>
        <taxon>Ostariophysi</taxon>
        <taxon>Cypriniformes</taxon>
        <taxon>Cyprinidae</taxon>
        <taxon>Labeoninae</taxon>
        <taxon>Labeonini</taxon>
        <taxon>Labeo</taxon>
    </lineage>
</organism>
<feature type="region of interest" description="Disordered" evidence="10">
    <location>
        <begin position="269"/>
        <end position="298"/>
    </location>
</feature>
<keyword evidence="3" id="KW-0479">Metal-binding</keyword>
<reference evidence="13 14" key="1">
    <citation type="submission" date="2018-03" db="EMBL/GenBank/DDBJ databases">
        <title>Draft genome sequence of Rohu Carp (Labeo rohita).</title>
        <authorList>
            <person name="Das P."/>
            <person name="Kushwaha B."/>
            <person name="Joshi C.G."/>
            <person name="Kumar D."/>
            <person name="Nagpure N.S."/>
            <person name="Sahoo L."/>
            <person name="Das S.P."/>
            <person name="Bit A."/>
            <person name="Patnaik S."/>
            <person name="Meher P.K."/>
            <person name="Jayasankar P."/>
            <person name="Koringa P.G."/>
            <person name="Patel N.V."/>
            <person name="Hinsu A.T."/>
            <person name="Kumar R."/>
            <person name="Pandey M."/>
            <person name="Agarwal S."/>
            <person name="Srivastava S."/>
            <person name="Singh M."/>
            <person name="Iquebal M.A."/>
            <person name="Jaiswal S."/>
            <person name="Angadi U.B."/>
            <person name="Kumar N."/>
            <person name="Raza M."/>
            <person name="Shah T.M."/>
            <person name="Rai A."/>
            <person name="Jena J.K."/>
        </authorList>
    </citation>
    <scope>NUCLEOTIDE SEQUENCE [LARGE SCALE GENOMIC DNA]</scope>
    <source>
        <strain evidence="13">DASCIFA01</strain>
        <tissue evidence="13">Testis</tissue>
    </source>
</reference>
<evidence type="ECO:0000256" key="3">
    <source>
        <dbReference type="ARBA" id="ARBA00022723"/>
    </source>
</evidence>
<dbReference type="GO" id="GO:0030198">
    <property type="term" value="P:extracellular matrix organization"/>
    <property type="evidence" value="ECO:0007669"/>
    <property type="project" value="TreeGrafter"/>
</dbReference>
<dbReference type="InterPro" id="IPR051950">
    <property type="entry name" value="Dev_reg/Prot_inhib"/>
</dbReference>
<evidence type="ECO:0000256" key="2">
    <source>
        <dbReference type="ARBA" id="ARBA00022525"/>
    </source>
</evidence>
<dbReference type="GO" id="GO:0008201">
    <property type="term" value="F:heparin binding"/>
    <property type="evidence" value="ECO:0007669"/>
    <property type="project" value="TreeGrafter"/>
</dbReference>
<dbReference type="Pfam" id="PF07648">
    <property type="entry name" value="Kazal_2"/>
    <property type="match status" value="1"/>
</dbReference>
<dbReference type="AlphaFoldDB" id="A0A498MTN5"/>
<feature type="compositionally biased region" description="Low complexity" evidence="10">
    <location>
        <begin position="475"/>
        <end position="489"/>
    </location>
</feature>
<dbReference type="STRING" id="84645.A0A498MTN5"/>
<feature type="disulfide bond" evidence="9">
    <location>
        <begin position="319"/>
        <end position="326"/>
    </location>
</feature>
<dbReference type="PROSITE" id="PS51162">
    <property type="entry name" value="THYROGLOBULIN_1_2"/>
    <property type="match status" value="2"/>
</dbReference>
<dbReference type="Pfam" id="PF16597">
    <property type="entry name" value="Thyroglob_assoc"/>
    <property type="match status" value="1"/>
</dbReference>
<dbReference type="PROSITE" id="PS00484">
    <property type="entry name" value="THYROGLOBULIN_1_1"/>
    <property type="match status" value="2"/>
</dbReference>
<keyword evidence="14" id="KW-1185">Reference proteome</keyword>
<dbReference type="GO" id="GO:0050840">
    <property type="term" value="F:extracellular matrix binding"/>
    <property type="evidence" value="ECO:0007669"/>
    <property type="project" value="InterPro"/>
</dbReference>
<dbReference type="EMBL" id="QBIY01012565">
    <property type="protein sequence ID" value="RXN23173.1"/>
    <property type="molecule type" value="Genomic_DNA"/>
</dbReference>
<dbReference type="InterPro" id="IPR037639">
    <property type="entry name" value="SMOC1_EC"/>
</dbReference>
<keyword evidence="2" id="KW-0964">Secreted</keyword>
<evidence type="ECO:0000256" key="10">
    <source>
        <dbReference type="SAM" id="MobiDB-lite"/>
    </source>
</evidence>
<dbReference type="PROSITE" id="PS51465">
    <property type="entry name" value="KAZAL_2"/>
    <property type="match status" value="1"/>
</dbReference>
<dbReference type="GO" id="GO:0005509">
    <property type="term" value="F:calcium ion binding"/>
    <property type="evidence" value="ECO:0007669"/>
    <property type="project" value="InterPro"/>
</dbReference>
<evidence type="ECO:0000259" key="11">
    <source>
        <dbReference type="PROSITE" id="PS51162"/>
    </source>
</evidence>
<dbReference type="InterPro" id="IPR000716">
    <property type="entry name" value="Thyroglobulin_1"/>
</dbReference>
<gene>
    <name evidence="13" type="ORF">ROHU_006438</name>
</gene>
<dbReference type="SMART" id="SM00280">
    <property type="entry name" value="KAZAL"/>
    <property type="match status" value="1"/>
</dbReference>
<feature type="compositionally biased region" description="Basic and acidic residues" evidence="10">
    <location>
        <begin position="276"/>
        <end position="298"/>
    </location>
</feature>
<dbReference type="GO" id="GO:0005604">
    <property type="term" value="C:basement membrane"/>
    <property type="evidence" value="ECO:0007669"/>
    <property type="project" value="TreeGrafter"/>
</dbReference>
<evidence type="ECO:0000313" key="13">
    <source>
        <dbReference type="EMBL" id="RXN23173.1"/>
    </source>
</evidence>
<feature type="disulfide bond" evidence="9">
    <location>
        <begin position="195"/>
        <end position="215"/>
    </location>
</feature>
<protein>
    <submittedName>
        <fullName evidence="13">SPARC-related modular calcium-binding 1-like isoform X7</fullName>
    </submittedName>
</protein>
<dbReference type="Gene3D" id="4.10.800.10">
    <property type="entry name" value="Thyroglobulin type-1"/>
    <property type="match status" value="2"/>
</dbReference>
<dbReference type="InterPro" id="IPR018247">
    <property type="entry name" value="EF_Hand_1_Ca_BS"/>
</dbReference>
<dbReference type="SUPFAM" id="SSF57610">
    <property type="entry name" value="Thyroglobulin type-1 domain"/>
    <property type="match status" value="2"/>
</dbReference>
<keyword evidence="7 9" id="KW-1015">Disulfide bond</keyword>
<keyword evidence="4" id="KW-0732">Signal</keyword>
<sequence length="495" mass="54737">MEPLPVAFFFLVSFTENGQIGNSPSGRVLSSKSPLKQLALDAAFIVLLRPGSFHQEYFGPSKTTLKWLIGDRESPCPPACSRSQGKPVCGSDGRSYDTNCDLERAKCKDRTLTLAHRGRCKGKNWLRIDQPLPAPTLVSEVKELTEAGQTKCRTERIQALEQAKRPQESIFIPECNDDGTFAQVQCHTLTGYCWCVTTDGKPVSGSSVQNKTPVCSGSVTDKPPGPPSSGRKDDGSKPTPTMETHVVPEGEEITAPTLWIKQLVYKENKQNSSNSRKSEKVPSCDQERQTAQDEARQNPREAIFIPDCGLQGLYKPVQCHQSTGYCWCVLVDTGRPIPGTSARIKYKNTQHHMLAFKGCPEGKKVEFITSLLDALTTDMVQAINSPTPSGGGRFVEPDPSHTLEERVVHWYFAQLDNNGSHDINKKEMKPFKRYVKKKAKPKRCARKFTDYCDLNKDKTISLQELKGCLGVNKEGSTTSSSSQGTRQGTNLFSKA</sequence>
<feature type="region of interest" description="Disordered" evidence="10">
    <location>
        <begin position="471"/>
        <end position="495"/>
    </location>
</feature>
<dbReference type="SMART" id="SM00211">
    <property type="entry name" value="TY"/>
    <property type="match status" value="2"/>
</dbReference>
<evidence type="ECO:0000256" key="1">
    <source>
        <dbReference type="ARBA" id="ARBA00004498"/>
    </source>
</evidence>
<dbReference type="CDD" id="cd16240">
    <property type="entry name" value="EFh_SPARC_SMOC1"/>
    <property type="match status" value="1"/>
</dbReference>
<dbReference type="InterPro" id="IPR036058">
    <property type="entry name" value="Kazal_dom_sf"/>
</dbReference>
<dbReference type="Proteomes" id="UP000290572">
    <property type="component" value="Unassembled WGS sequence"/>
</dbReference>
<evidence type="ECO:0000256" key="7">
    <source>
        <dbReference type="ARBA" id="ARBA00023157"/>
    </source>
</evidence>
<dbReference type="Pfam" id="PF10591">
    <property type="entry name" value="SPARC_Ca_bdg"/>
    <property type="match status" value="1"/>
</dbReference>
<evidence type="ECO:0000256" key="5">
    <source>
        <dbReference type="ARBA" id="ARBA00022737"/>
    </source>
</evidence>
<evidence type="ECO:0000256" key="4">
    <source>
        <dbReference type="ARBA" id="ARBA00022729"/>
    </source>
</evidence>
<keyword evidence="8" id="KW-0325">Glycoprotein</keyword>
<dbReference type="InterPro" id="IPR036857">
    <property type="entry name" value="Thyroglobulin_1_sf"/>
</dbReference>
<dbReference type="CDD" id="cd00104">
    <property type="entry name" value="KAZAL_FS"/>
    <property type="match status" value="1"/>
</dbReference>
<keyword evidence="6" id="KW-0106">Calcium</keyword>
<comment type="caution">
    <text evidence="13">The sequence shown here is derived from an EMBL/GenBank/DDBJ whole genome shotgun (WGS) entry which is preliminary data.</text>
</comment>
<feature type="disulfide bond" evidence="9">
    <location>
        <begin position="186"/>
        <end position="193"/>
    </location>
</feature>
<keyword evidence="5" id="KW-0677">Repeat</keyword>
<dbReference type="SUPFAM" id="SSF47473">
    <property type="entry name" value="EF-hand"/>
    <property type="match status" value="1"/>
</dbReference>
<proteinExistence type="predicted"/>
<dbReference type="PANTHER" id="PTHR12352:SF13">
    <property type="entry name" value="SPARC-RELATED MODULAR CALCIUM-BINDING PROTEIN 1"/>
    <property type="match status" value="1"/>
</dbReference>
<dbReference type="Pfam" id="PF00086">
    <property type="entry name" value="Thyroglobulin_1"/>
    <property type="match status" value="2"/>
</dbReference>
<feature type="compositionally biased region" description="Polar residues" evidence="10">
    <location>
        <begin position="204"/>
        <end position="219"/>
    </location>
</feature>
<feature type="domain" description="Thyroglobulin type-1" evidence="11">
    <location>
        <begin position="149"/>
        <end position="215"/>
    </location>
</feature>
<dbReference type="PROSITE" id="PS00018">
    <property type="entry name" value="EF_HAND_1"/>
    <property type="match status" value="2"/>
</dbReference>
<dbReference type="Gene3D" id="1.10.238.10">
    <property type="entry name" value="EF-hand"/>
    <property type="match status" value="1"/>
</dbReference>
<comment type="caution">
    <text evidence="9">Lacks conserved residue(s) required for the propagation of feature annotation.</text>
</comment>
<dbReference type="GO" id="GO:0005615">
    <property type="term" value="C:extracellular space"/>
    <property type="evidence" value="ECO:0007669"/>
    <property type="project" value="TreeGrafter"/>
</dbReference>
<evidence type="ECO:0000256" key="9">
    <source>
        <dbReference type="PROSITE-ProRule" id="PRU00500"/>
    </source>
</evidence>
<evidence type="ECO:0000313" key="14">
    <source>
        <dbReference type="Proteomes" id="UP000290572"/>
    </source>
</evidence>
<accession>A0A498MTN5</accession>
<dbReference type="SUPFAM" id="SSF100895">
    <property type="entry name" value="Kazal-type serine protease inhibitors"/>
    <property type="match status" value="1"/>
</dbReference>
<dbReference type="PANTHER" id="PTHR12352">
    <property type="entry name" value="SECRETED MODULAR CALCIUM-BINDING PROTEIN"/>
    <property type="match status" value="1"/>
</dbReference>
<evidence type="ECO:0000259" key="12">
    <source>
        <dbReference type="PROSITE" id="PS51465"/>
    </source>
</evidence>
<dbReference type="Gene3D" id="3.30.60.30">
    <property type="match status" value="1"/>
</dbReference>
<dbReference type="InterPro" id="IPR002350">
    <property type="entry name" value="Kazal_dom"/>
</dbReference>
<feature type="region of interest" description="Disordered" evidence="10">
    <location>
        <begin position="203"/>
        <end position="252"/>
    </location>
</feature>
<dbReference type="InterPro" id="IPR019577">
    <property type="entry name" value="SPARC/Testican_Ca-bd-dom"/>
</dbReference>
<comment type="subcellular location">
    <subcellularLocation>
        <location evidence="1">Secreted</location>
        <location evidence="1">Extracellular space</location>
        <location evidence="1">Extracellular matrix</location>
    </subcellularLocation>
</comment>